<name>A0A7K1UL41_9MICC</name>
<dbReference type="AlphaFoldDB" id="A0A7K1UL41"/>
<dbReference type="OrthoDB" id="3418622at2"/>
<dbReference type="Proteomes" id="UP000460157">
    <property type="component" value="Unassembled WGS sequence"/>
</dbReference>
<reference evidence="1 2" key="1">
    <citation type="submission" date="2019-12" db="EMBL/GenBank/DDBJ databases">
        <title>Nesterenkonia muleiensis sp. nov., a novel actinobacterium isolated from sap of Populus euphratica.</title>
        <authorList>
            <person name="Wang R."/>
        </authorList>
    </citation>
    <scope>NUCLEOTIDE SEQUENCE [LARGE SCALE GENOMIC DNA]</scope>
    <source>
        <strain evidence="1 2">F10</strain>
    </source>
</reference>
<organism evidence="1 2">
    <name type="scientific">Nesterenkonia alkaliphila</name>
    <dbReference type="NCBI Taxonomy" id="1463631"/>
    <lineage>
        <taxon>Bacteria</taxon>
        <taxon>Bacillati</taxon>
        <taxon>Actinomycetota</taxon>
        <taxon>Actinomycetes</taxon>
        <taxon>Micrococcales</taxon>
        <taxon>Micrococcaceae</taxon>
        <taxon>Nesterenkonia</taxon>
    </lineage>
</organism>
<protein>
    <recommendedName>
        <fullName evidence="3">Abi family protein</fullName>
    </recommendedName>
</protein>
<keyword evidence="2" id="KW-1185">Reference proteome</keyword>
<accession>A0A7K1UL41</accession>
<dbReference type="EMBL" id="WRPM01000094">
    <property type="protein sequence ID" value="MVT27190.1"/>
    <property type="molecule type" value="Genomic_DNA"/>
</dbReference>
<comment type="caution">
    <text evidence="1">The sequence shown here is derived from an EMBL/GenBank/DDBJ whole genome shotgun (WGS) entry which is preliminary data.</text>
</comment>
<proteinExistence type="predicted"/>
<sequence>MPMEPCSSRASSGRNFGSDWLLDPAPLLQRLVRENELKTAHRRAQQAIRKQKRPVAHADLLAQLSFGTWRFLLPDKDPGRQLLWRDALHAAFPQLNRKPRQLVESVDGIYRLRNRVAHLEPLLSMGEVRRQYENMRLVLGEISPTVQTWFVSNQRVTAVNGQ</sequence>
<evidence type="ECO:0000313" key="2">
    <source>
        <dbReference type="Proteomes" id="UP000460157"/>
    </source>
</evidence>
<evidence type="ECO:0000313" key="1">
    <source>
        <dbReference type="EMBL" id="MVT27190.1"/>
    </source>
</evidence>
<dbReference type="RefSeq" id="WP_157324915.1">
    <property type="nucleotide sequence ID" value="NZ_BMFX01000017.1"/>
</dbReference>
<gene>
    <name evidence="1" type="ORF">GNZ21_12655</name>
</gene>
<evidence type="ECO:0008006" key="3">
    <source>
        <dbReference type="Google" id="ProtNLM"/>
    </source>
</evidence>